<evidence type="ECO:0008006" key="3">
    <source>
        <dbReference type="Google" id="ProtNLM"/>
    </source>
</evidence>
<organism evidence="1 2">
    <name type="scientific">Massilia timonae</name>
    <dbReference type="NCBI Taxonomy" id="47229"/>
    <lineage>
        <taxon>Bacteria</taxon>
        <taxon>Pseudomonadati</taxon>
        <taxon>Pseudomonadota</taxon>
        <taxon>Betaproteobacteria</taxon>
        <taxon>Burkholderiales</taxon>
        <taxon>Oxalobacteraceae</taxon>
        <taxon>Telluria group</taxon>
        <taxon>Massilia</taxon>
    </lineage>
</organism>
<evidence type="ECO:0000313" key="2">
    <source>
        <dbReference type="Proteomes" id="UP000180246"/>
    </source>
</evidence>
<dbReference type="EMBL" id="JRYB01000001">
    <property type="protein sequence ID" value="OIJ43735.1"/>
    <property type="molecule type" value="Genomic_DNA"/>
</dbReference>
<evidence type="ECO:0000313" key="1">
    <source>
        <dbReference type="EMBL" id="OIJ43735.1"/>
    </source>
</evidence>
<dbReference type="Pfam" id="PF09842">
    <property type="entry name" value="DUF2069"/>
    <property type="match status" value="1"/>
</dbReference>
<dbReference type="InterPro" id="IPR018643">
    <property type="entry name" value="DUF2069_membrane"/>
</dbReference>
<dbReference type="AlphaFoldDB" id="A0A1S2NFE3"/>
<name>A0A1S2NFE3_9BURK</name>
<reference evidence="1 2" key="1">
    <citation type="submission" date="2014-10" db="EMBL/GenBank/DDBJ databases">
        <authorList>
            <person name="Seo M.-J."/>
            <person name="Seok Y.J."/>
            <person name="Cha I.-T."/>
        </authorList>
    </citation>
    <scope>NUCLEOTIDE SEQUENCE [LARGE SCALE GENOMIC DNA]</scope>
    <source>
        <strain evidence="1 2">NEU</strain>
    </source>
</reference>
<proteinExistence type="predicted"/>
<accession>A0A1S2NFE3</accession>
<comment type="caution">
    <text evidence="1">The sequence shown here is derived from an EMBL/GenBank/DDBJ whole genome shotgun (WGS) entry which is preliminary data.</text>
</comment>
<sequence length="133" mass="14974">MGTGKKVFHVGAIASLIWLIGWLVAWEAYVAPLQPGSWLLALKALPLLLPLRGVIKRDLYTLQWSSMLILIYFAEGVVRAWADQSPASRHMAIGEIALVVVYYFCALLYLRPYKKEAQRLAKELLDKVKVPHG</sequence>
<gene>
    <name evidence="1" type="ORF">LO55_4343</name>
</gene>
<dbReference type="RefSeq" id="WP_071363037.1">
    <property type="nucleotide sequence ID" value="NZ_CAUQYF010000045.1"/>
</dbReference>
<dbReference type="Proteomes" id="UP000180246">
    <property type="component" value="Unassembled WGS sequence"/>
</dbReference>
<protein>
    <recommendedName>
        <fullName evidence="3">Transmembrane protein</fullName>
    </recommendedName>
</protein>